<proteinExistence type="predicted"/>
<organism evidence="1 2">
    <name type="scientific">Geodia barretti</name>
    <name type="common">Barrett's horny sponge</name>
    <dbReference type="NCBI Taxonomy" id="519541"/>
    <lineage>
        <taxon>Eukaryota</taxon>
        <taxon>Metazoa</taxon>
        <taxon>Porifera</taxon>
        <taxon>Demospongiae</taxon>
        <taxon>Heteroscleromorpha</taxon>
        <taxon>Tetractinellida</taxon>
        <taxon>Astrophorina</taxon>
        <taxon>Geodiidae</taxon>
        <taxon>Geodia</taxon>
    </lineage>
</organism>
<accession>A0AA35TH04</accession>
<feature type="non-terminal residue" evidence="1">
    <location>
        <position position="1"/>
    </location>
</feature>
<dbReference type="EMBL" id="CASHTH010003639">
    <property type="protein sequence ID" value="CAI8047433.1"/>
    <property type="molecule type" value="Genomic_DNA"/>
</dbReference>
<dbReference type="AlphaFoldDB" id="A0AA35TH04"/>
<protein>
    <submittedName>
        <fullName evidence="1">Uncharacterized protein</fullName>
    </submittedName>
</protein>
<gene>
    <name evidence="1" type="ORF">GBAR_LOCUS26214</name>
</gene>
<dbReference type="Proteomes" id="UP001174909">
    <property type="component" value="Unassembled WGS sequence"/>
</dbReference>
<reference evidence="1" key="1">
    <citation type="submission" date="2023-03" db="EMBL/GenBank/DDBJ databases">
        <authorList>
            <person name="Steffen K."/>
            <person name="Cardenas P."/>
        </authorList>
    </citation>
    <scope>NUCLEOTIDE SEQUENCE</scope>
</reference>
<evidence type="ECO:0000313" key="2">
    <source>
        <dbReference type="Proteomes" id="UP001174909"/>
    </source>
</evidence>
<keyword evidence="2" id="KW-1185">Reference proteome</keyword>
<name>A0AA35TH04_GEOBA</name>
<evidence type="ECO:0000313" key="1">
    <source>
        <dbReference type="EMBL" id="CAI8047433.1"/>
    </source>
</evidence>
<comment type="caution">
    <text evidence="1">The sequence shown here is derived from an EMBL/GenBank/DDBJ whole genome shotgun (WGS) entry which is preliminary data.</text>
</comment>
<sequence length="153" mass="18343">KYTSQINKSDIYYYRYYDNPRPCIRDILDSASSFTASMNRSLKMGLNRACRITVNFRTDVFRFLFRDKGTPYEHGPGYLYNLEDFDASYFPHNWHKIHDRLGDGCEVKFPIRLHNRLKWDATVHIRDETTDCLVQKKKTFDEVCTIWLVKQRI</sequence>